<evidence type="ECO:0000313" key="5">
    <source>
        <dbReference type="Proteomes" id="UP000663651"/>
    </source>
</evidence>
<name>A0ABX7Q870_9BACT</name>
<feature type="domain" description="Right handed beta helix" evidence="3">
    <location>
        <begin position="665"/>
        <end position="779"/>
    </location>
</feature>
<dbReference type="SUPFAM" id="SSF51126">
    <property type="entry name" value="Pectin lyase-like"/>
    <property type="match status" value="3"/>
</dbReference>
<dbReference type="InterPro" id="IPR051550">
    <property type="entry name" value="SCF-Subunits/Alg-Epimerases"/>
</dbReference>
<proteinExistence type="predicted"/>
<accession>A0ABX7Q870</accession>
<dbReference type="InterPro" id="IPR039448">
    <property type="entry name" value="Beta_helix"/>
</dbReference>
<evidence type="ECO:0000256" key="2">
    <source>
        <dbReference type="SAM" id="SignalP"/>
    </source>
</evidence>
<dbReference type="PANTHER" id="PTHR22990:SF15">
    <property type="entry name" value="F-BOX ONLY PROTEIN 10"/>
    <property type="match status" value="1"/>
</dbReference>
<dbReference type="InterPro" id="IPR011050">
    <property type="entry name" value="Pectin_lyase_fold/virulence"/>
</dbReference>
<feature type="signal peptide" evidence="2">
    <location>
        <begin position="1"/>
        <end position="32"/>
    </location>
</feature>
<keyword evidence="5" id="KW-1185">Reference proteome</keyword>
<evidence type="ECO:0000313" key="4">
    <source>
        <dbReference type="EMBL" id="QSV47270.1"/>
    </source>
</evidence>
<dbReference type="PANTHER" id="PTHR22990">
    <property type="entry name" value="F-BOX ONLY PROTEIN"/>
    <property type="match status" value="1"/>
</dbReference>
<keyword evidence="1" id="KW-0677">Repeat</keyword>
<evidence type="ECO:0000259" key="3">
    <source>
        <dbReference type="Pfam" id="PF13229"/>
    </source>
</evidence>
<organism evidence="4 5">
    <name type="scientific">Geobacter benzoatilyticus</name>
    <dbReference type="NCBI Taxonomy" id="2815309"/>
    <lineage>
        <taxon>Bacteria</taxon>
        <taxon>Pseudomonadati</taxon>
        <taxon>Thermodesulfobacteriota</taxon>
        <taxon>Desulfuromonadia</taxon>
        <taxon>Geobacterales</taxon>
        <taxon>Geobacteraceae</taxon>
        <taxon>Geobacter</taxon>
    </lineage>
</organism>
<keyword evidence="2" id="KW-0732">Signal</keyword>
<feature type="domain" description="Right handed beta helix" evidence="3">
    <location>
        <begin position="416"/>
        <end position="541"/>
    </location>
</feature>
<dbReference type="Gene3D" id="2.160.20.10">
    <property type="entry name" value="Single-stranded right-handed beta-helix, Pectin lyase-like"/>
    <property type="match status" value="4"/>
</dbReference>
<evidence type="ECO:0000256" key="1">
    <source>
        <dbReference type="ARBA" id="ARBA00022737"/>
    </source>
</evidence>
<dbReference type="Pfam" id="PF13229">
    <property type="entry name" value="Beta_helix"/>
    <property type="match status" value="2"/>
</dbReference>
<sequence length="834" mass="88846">MVTSMSLSRIACAGTALVLALLSLSMPNGASAAVMTTDTVWEGNITVEDDVLIPAGVTLTVRPGTSILVVAAESTKTDPEYLSPLNEITVRGTLVVEGTGKLPVRFFGAEKKVGSWAGILIDGGTANIRGCSIENADTGVSVADGTLRLSGSALRENRYGLVAQGKNTRADLAGSRITGNDYGIFTFGGALVATGDSEVAKNRKRDTYSPVSREFVPPAKPPVAEGAPVGRRYRDMVLLGETVWQGRIEVDGTVRVPEGSRLVILPGTIVEFTRRDTNGDGIGENGIMIQGRLVAKGSAERPIIFRSAEKARRAGDWDSVNIMNSASGQNLIEHCRIENAYRGLHFHFSTVAIHNSTLMDNYRGIQFQESVVVMRGNTLCGNRSGVQGRDSEVDLADNLICNNQVGGNFLRTTLVARGNRVIANGREGLRLREGAVTVRENLVDGNRFGLMMADIYHGVVSRNSITNNTEGGISLKNVDAIEIAGNVVAANGLNGFNVQDSGALIKSNMISDNGERGMGIQSFAGVITGNDFAGNGLYAIDMDGPEDVSAPANWWGGDDPGRVIFDRRDDPALGTVRQDGANAAPLPFVWPLASVATDAVWRGIITVDAAMAVVPGAVLTVAPGTTVRFAAGTGLEVKGKLIAKGESDRKITFTSTELKEPSAWNEILLEYATGSAIAHCSIEYATWGIHSHFTDLSVTDSVFAHNYGGMRFRSGPVRISRSTFRDNTIGIRSYIGNARIEDNIITENETGIFVREKGGGLTVTGNNIFGNSGYNLRIGDFNTEDVNARGNWWGEGDPGETIFDARQEPGIGLALYEPYLEKPLPLGAGTGEKP</sequence>
<dbReference type="SMART" id="SM00710">
    <property type="entry name" value="PbH1"/>
    <property type="match status" value="12"/>
</dbReference>
<reference evidence="4 5" key="1">
    <citation type="submission" date="2021-03" db="EMBL/GenBank/DDBJ databases">
        <title>Geobacter metallireducens gen. nov. sp. nov., a microorganism capable of coupling the complete oxidation of organic compounds to the reduction of iron and other metals.</title>
        <authorList>
            <person name="Li Y."/>
        </authorList>
    </citation>
    <scope>NUCLEOTIDE SEQUENCE [LARGE SCALE GENOMIC DNA]</scope>
    <source>
        <strain evidence="4 5">Jerry-YX</strain>
    </source>
</reference>
<dbReference type="InterPro" id="IPR006626">
    <property type="entry name" value="PbH1"/>
</dbReference>
<dbReference type="Proteomes" id="UP000663651">
    <property type="component" value="Chromosome"/>
</dbReference>
<dbReference type="EMBL" id="CP071382">
    <property type="protein sequence ID" value="QSV47270.1"/>
    <property type="molecule type" value="Genomic_DNA"/>
</dbReference>
<feature type="chain" id="PRO_5045226449" evidence="2">
    <location>
        <begin position="33"/>
        <end position="834"/>
    </location>
</feature>
<dbReference type="InterPro" id="IPR012334">
    <property type="entry name" value="Pectin_lyas_fold"/>
</dbReference>
<gene>
    <name evidence="4" type="ORF">JZM60_08425</name>
</gene>
<protein>
    <submittedName>
        <fullName evidence="4">Right-handed parallel beta-helix repeat-containing protein</fullName>
    </submittedName>
</protein>